<feature type="transmembrane region" description="Helical" evidence="9">
    <location>
        <begin position="73"/>
        <end position="92"/>
    </location>
</feature>
<dbReference type="SMART" id="SM00086">
    <property type="entry name" value="PAC"/>
    <property type="match status" value="1"/>
</dbReference>
<dbReference type="InterPro" id="IPR004358">
    <property type="entry name" value="Sig_transdc_His_kin-like_C"/>
</dbReference>
<evidence type="ECO:0000313" key="13">
    <source>
        <dbReference type="EMBL" id="RXF72678.1"/>
    </source>
</evidence>
<dbReference type="SUPFAM" id="SSF47384">
    <property type="entry name" value="Homodimeric domain of signal transducing histidine kinase"/>
    <property type="match status" value="1"/>
</dbReference>
<evidence type="ECO:0000256" key="2">
    <source>
        <dbReference type="ARBA" id="ARBA00012438"/>
    </source>
</evidence>
<sequence length="494" mass="52560">MRRPGAHPPSREERLFQDAAFGAPPINRAVIGAVSGLMAAAIFAVDTLAPIDGAVAVLYVLVVFLAGRSHRPADIVAAGLGCPFLTAASYAATHGFERLDASTLRAFVAMSAITIASFLAWQNQAATATLAKQAQLLELSHDMIFVRDLKGAITYWNAAAEQAYGWTRAEALGEPADGLLRTRYPAERGEVEAELLRVGRWEGELVQLRRDGETLSVASRWAVQRNRQGAPVAVLETHTDVTERKRARQAMREAQAELAHAVRVSTLGELSASIAHEVKQPLTAIVTSGEAAARWLRRDVPDLAEASAAVARAVAEGKRAAQVVDRIRTFLTKDATFRAGVDLAALLEEAAGLVEHELQKHDVLLEMEIAPDLPPIEGDPVRLQQVAVNLLVNAAQAMSGQADVRRLSLRAARDADCDGVLVAVSDSGPGLPGDDFEGVFRPFFTTRPEGMGMGLAICRSTIEAHGGRLWAENGSGGGAVFSFTLPVPAAGAEG</sequence>
<accession>A0A4Q0MGT5</accession>
<dbReference type="CDD" id="cd00082">
    <property type="entry name" value="HisKA"/>
    <property type="match status" value="1"/>
</dbReference>
<dbReference type="AlphaFoldDB" id="A0A4Q0MGT5"/>
<dbReference type="GO" id="GO:0005524">
    <property type="term" value="F:ATP binding"/>
    <property type="evidence" value="ECO:0007669"/>
    <property type="project" value="UniProtKB-KW"/>
</dbReference>
<dbReference type="InterPro" id="IPR036097">
    <property type="entry name" value="HisK_dim/P_sf"/>
</dbReference>
<feature type="domain" description="Histidine kinase" evidence="10">
    <location>
        <begin position="273"/>
        <end position="489"/>
    </location>
</feature>
<evidence type="ECO:0000256" key="8">
    <source>
        <dbReference type="ARBA" id="ARBA00023012"/>
    </source>
</evidence>
<dbReference type="Pfam" id="PF00512">
    <property type="entry name" value="HisKA"/>
    <property type="match status" value="1"/>
</dbReference>
<dbReference type="Gene3D" id="3.30.450.20">
    <property type="entry name" value="PAS domain"/>
    <property type="match status" value="1"/>
</dbReference>
<comment type="catalytic activity">
    <reaction evidence="1">
        <text>ATP + protein L-histidine = ADP + protein N-phospho-L-histidine.</text>
        <dbReference type="EC" id="2.7.13.3"/>
    </reaction>
</comment>
<dbReference type="InterPro" id="IPR003594">
    <property type="entry name" value="HATPase_dom"/>
</dbReference>
<dbReference type="SUPFAM" id="SSF55785">
    <property type="entry name" value="PYP-like sensor domain (PAS domain)"/>
    <property type="match status" value="1"/>
</dbReference>
<feature type="domain" description="PAC" evidence="12">
    <location>
        <begin position="199"/>
        <end position="253"/>
    </location>
</feature>
<dbReference type="SMART" id="SM00387">
    <property type="entry name" value="HATPase_c"/>
    <property type="match status" value="1"/>
</dbReference>
<protein>
    <recommendedName>
        <fullName evidence="2">histidine kinase</fullName>
        <ecNumber evidence="2">2.7.13.3</ecNumber>
    </recommendedName>
</protein>
<keyword evidence="9" id="KW-0812">Transmembrane</keyword>
<evidence type="ECO:0000256" key="6">
    <source>
        <dbReference type="ARBA" id="ARBA00022777"/>
    </source>
</evidence>
<dbReference type="InterPro" id="IPR035965">
    <property type="entry name" value="PAS-like_dom_sf"/>
</dbReference>
<dbReference type="InterPro" id="IPR013767">
    <property type="entry name" value="PAS_fold"/>
</dbReference>
<dbReference type="Pfam" id="PF02518">
    <property type="entry name" value="HATPase_c"/>
    <property type="match status" value="1"/>
</dbReference>
<evidence type="ECO:0000313" key="14">
    <source>
        <dbReference type="Proteomes" id="UP000289708"/>
    </source>
</evidence>
<keyword evidence="3" id="KW-0597">Phosphoprotein</keyword>
<reference evidence="13 14" key="1">
    <citation type="submission" date="2018-12" db="EMBL/GenBank/DDBJ databases">
        <title>bacterium Hansschlegelia zhihuaiae S113.</title>
        <authorList>
            <person name="He J."/>
        </authorList>
    </citation>
    <scope>NUCLEOTIDE SEQUENCE [LARGE SCALE GENOMIC DNA]</scope>
    <source>
        <strain evidence="13 14">S 113</strain>
    </source>
</reference>
<dbReference type="EC" id="2.7.13.3" evidence="2"/>
<keyword evidence="4" id="KW-0808">Transferase</keyword>
<evidence type="ECO:0000259" key="10">
    <source>
        <dbReference type="PROSITE" id="PS50109"/>
    </source>
</evidence>
<dbReference type="Pfam" id="PF00989">
    <property type="entry name" value="PAS"/>
    <property type="match status" value="1"/>
</dbReference>
<proteinExistence type="predicted"/>
<keyword evidence="6" id="KW-0418">Kinase</keyword>
<dbReference type="Gene3D" id="1.10.287.130">
    <property type="match status" value="1"/>
</dbReference>
<keyword evidence="14" id="KW-1185">Reference proteome</keyword>
<dbReference type="Proteomes" id="UP000289708">
    <property type="component" value="Unassembled WGS sequence"/>
</dbReference>
<evidence type="ECO:0000256" key="1">
    <source>
        <dbReference type="ARBA" id="ARBA00000085"/>
    </source>
</evidence>
<keyword evidence="9" id="KW-1133">Transmembrane helix</keyword>
<dbReference type="CDD" id="cd00130">
    <property type="entry name" value="PAS"/>
    <property type="match status" value="1"/>
</dbReference>
<dbReference type="InterPro" id="IPR001610">
    <property type="entry name" value="PAC"/>
</dbReference>
<gene>
    <name evidence="13" type="ORF">EK403_14020</name>
</gene>
<dbReference type="InterPro" id="IPR003661">
    <property type="entry name" value="HisK_dim/P_dom"/>
</dbReference>
<comment type="caution">
    <text evidence="13">The sequence shown here is derived from an EMBL/GenBank/DDBJ whole genome shotgun (WGS) entry which is preliminary data.</text>
</comment>
<dbReference type="SMART" id="SM00091">
    <property type="entry name" value="PAS"/>
    <property type="match status" value="1"/>
</dbReference>
<dbReference type="PRINTS" id="PR00344">
    <property type="entry name" value="BCTRLSENSOR"/>
</dbReference>
<evidence type="ECO:0000256" key="4">
    <source>
        <dbReference type="ARBA" id="ARBA00022679"/>
    </source>
</evidence>
<dbReference type="SMART" id="SM00388">
    <property type="entry name" value="HisKA"/>
    <property type="match status" value="1"/>
</dbReference>
<organism evidence="13 14">
    <name type="scientific">Hansschlegelia zhihuaiae</name>
    <dbReference type="NCBI Taxonomy" id="405005"/>
    <lineage>
        <taxon>Bacteria</taxon>
        <taxon>Pseudomonadati</taxon>
        <taxon>Pseudomonadota</taxon>
        <taxon>Alphaproteobacteria</taxon>
        <taxon>Hyphomicrobiales</taxon>
        <taxon>Methylopilaceae</taxon>
        <taxon>Hansschlegelia</taxon>
    </lineage>
</organism>
<dbReference type="InterPro" id="IPR000700">
    <property type="entry name" value="PAS-assoc_C"/>
</dbReference>
<dbReference type="PROSITE" id="PS50112">
    <property type="entry name" value="PAS"/>
    <property type="match status" value="1"/>
</dbReference>
<dbReference type="Gene3D" id="3.30.565.10">
    <property type="entry name" value="Histidine kinase-like ATPase, C-terminal domain"/>
    <property type="match status" value="1"/>
</dbReference>
<dbReference type="GO" id="GO:0000155">
    <property type="term" value="F:phosphorelay sensor kinase activity"/>
    <property type="evidence" value="ECO:0007669"/>
    <property type="project" value="InterPro"/>
</dbReference>
<keyword evidence="5" id="KW-0547">Nucleotide-binding</keyword>
<evidence type="ECO:0000256" key="3">
    <source>
        <dbReference type="ARBA" id="ARBA00022553"/>
    </source>
</evidence>
<dbReference type="InterPro" id="IPR036890">
    <property type="entry name" value="HATPase_C_sf"/>
</dbReference>
<evidence type="ECO:0000259" key="11">
    <source>
        <dbReference type="PROSITE" id="PS50112"/>
    </source>
</evidence>
<keyword evidence="9" id="KW-0472">Membrane</keyword>
<evidence type="ECO:0000256" key="5">
    <source>
        <dbReference type="ARBA" id="ARBA00022741"/>
    </source>
</evidence>
<keyword evidence="7" id="KW-0067">ATP-binding</keyword>
<dbReference type="NCBIfam" id="TIGR00229">
    <property type="entry name" value="sensory_box"/>
    <property type="match status" value="1"/>
</dbReference>
<name>A0A4Q0MGT5_9HYPH</name>
<dbReference type="PANTHER" id="PTHR43065">
    <property type="entry name" value="SENSOR HISTIDINE KINASE"/>
    <property type="match status" value="1"/>
</dbReference>
<feature type="domain" description="PAS" evidence="11">
    <location>
        <begin position="129"/>
        <end position="195"/>
    </location>
</feature>
<dbReference type="InterPro" id="IPR000014">
    <property type="entry name" value="PAS"/>
</dbReference>
<evidence type="ECO:0000256" key="9">
    <source>
        <dbReference type="SAM" id="Phobius"/>
    </source>
</evidence>
<dbReference type="SUPFAM" id="SSF55874">
    <property type="entry name" value="ATPase domain of HSP90 chaperone/DNA topoisomerase II/histidine kinase"/>
    <property type="match status" value="1"/>
</dbReference>
<dbReference type="GO" id="GO:0006355">
    <property type="term" value="P:regulation of DNA-templated transcription"/>
    <property type="evidence" value="ECO:0007669"/>
    <property type="project" value="InterPro"/>
</dbReference>
<keyword evidence="8" id="KW-0902">Two-component regulatory system</keyword>
<dbReference type="EMBL" id="RYFI01000013">
    <property type="protein sequence ID" value="RXF72678.1"/>
    <property type="molecule type" value="Genomic_DNA"/>
</dbReference>
<feature type="transmembrane region" description="Helical" evidence="9">
    <location>
        <begin position="21"/>
        <end position="42"/>
    </location>
</feature>
<dbReference type="OrthoDB" id="9789238at2"/>
<dbReference type="PANTHER" id="PTHR43065:SF10">
    <property type="entry name" value="PEROXIDE STRESS-ACTIVATED HISTIDINE KINASE MAK3"/>
    <property type="match status" value="1"/>
</dbReference>
<dbReference type="PROSITE" id="PS50113">
    <property type="entry name" value="PAC"/>
    <property type="match status" value="1"/>
</dbReference>
<dbReference type="InterPro" id="IPR005467">
    <property type="entry name" value="His_kinase_dom"/>
</dbReference>
<evidence type="ECO:0000256" key="7">
    <source>
        <dbReference type="ARBA" id="ARBA00022840"/>
    </source>
</evidence>
<feature type="transmembrane region" description="Helical" evidence="9">
    <location>
        <begin position="48"/>
        <end position="66"/>
    </location>
</feature>
<dbReference type="PROSITE" id="PS50109">
    <property type="entry name" value="HIS_KIN"/>
    <property type="match status" value="1"/>
</dbReference>
<evidence type="ECO:0000259" key="12">
    <source>
        <dbReference type="PROSITE" id="PS50113"/>
    </source>
</evidence>